<evidence type="ECO:0000256" key="2">
    <source>
        <dbReference type="ARBA" id="ARBA00022722"/>
    </source>
</evidence>
<dbReference type="GO" id="GO:0000049">
    <property type="term" value="F:tRNA binding"/>
    <property type="evidence" value="ECO:0007669"/>
    <property type="project" value="InterPro"/>
</dbReference>
<keyword evidence="1" id="KW-0819">tRNA processing</keyword>
<proteinExistence type="inferred from homology"/>
<sequence length="155" mass="17292">MDSARVWRLRQVGESCLGGGLEGANGYPLEVLTGPMARLKIRKDFIRLSKSGRKAGTKHLLLQAAPRPPDCVFERKPRVGLTASRRVGGAVKRNRARRRLSSLADQVINLYARSDQDYVLVARPAILIASFSQLKIELEGVLDKLKLRRHVSDNH</sequence>
<dbReference type="HAMAP" id="MF_00227">
    <property type="entry name" value="RNase_P"/>
    <property type="match status" value="1"/>
</dbReference>
<dbReference type="InterPro" id="IPR000100">
    <property type="entry name" value="RNase_P"/>
</dbReference>
<dbReference type="AlphaFoldDB" id="A0A382RP56"/>
<evidence type="ECO:0000256" key="5">
    <source>
        <dbReference type="ARBA" id="ARBA00022884"/>
    </source>
</evidence>
<dbReference type="Pfam" id="PF00825">
    <property type="entry name" value="Ribonuclease_P"/>
    <property type="match status" value="1"/>
</dbReference>
<evidence type="ECO:0000313" key="6">
    <source>
        <dbReference type="EMBL" id="SVC98945.1"/>
    </source>
</evidence>
<keyword evidence="3" id="KW-0255">Endonuclease</keyword>
<dbReference type="GO" id="GO:0004526">
    <property type="term" value="F:ribonuclease P activity"/>
    <property type="evidence" value="ECO:0007669"/>
    <property type="project" value="InterPro"/>
</dbReference>
<dbReference type="SUPFAM" id="SSF54211">
    <property type="entry name" value="Ribosomal protein S5 domain 2-like"/>
    <property type="match status" value="1"/>
</dbReference>
<dbReference type="NCBIfam" id="TIGR00188">
    <property type="entry name" value="rnpA"/>
    <property type="match status" value="1"/>
</dbReference>
<accession>A0A382RP56</accession>
<evidence type="ECO:0000256" key="1">
    <source>
        <dbReference type="ARBA" id="ARBA00022694"/>
    </source>
</evidence>
<evidence type="ECO:0000256" key="4">
    <source>
        <dbReference type="ARBA" id="ARBA00022801"/>
    </source>
</evidence>
<keyword evidence="4" id="KW-0378">Hydrolase</keyword>
<gene>
    <name evidence="6" type="ORF">METZ01_LOCUS351799</name>
</gene>
<keyword evidence="2" id="KW-0540">Nuclease</keyword>
<name>A0A382RP56_9ZZZZ</name>
<organism evidence="6">
    <name type="scientific">marine metagenome</name>
    <dbReference type="NCBI Taxonomy" id="408172"/>
    <lineage>
        <taxon>unclassified sequences</taxon>
        <taxon>metagenomes</taxon>
        <taxon>ecological metagenomes</taxon>
    </lineage>
</organism>
<dbReference type="PANTHER" id="PTHR33992">
    <property type="entry name" value="RIBONUCLEASE P PROTEIN COMPONENT"/>
    <property type="match status" value="1"/>
</dbReference>
<dbReference type="PANTHER" id="PTHR33992:SF1">
    <property type="entry name" value="RIBONUCLEASE P PROTEIN COMPONENT"/>
    <property type="match status" value="1"/>
</dbReference>
<dbReference type="InterPro" id="IPR020568">
    <property type="entry name" value="Ribosomal_Su5_D2-typ_SF"/>
</dbReference>
<dbReference type="Gene3D" id="3.30.230.10">
    <property type="match status" value="1"/>
</dbReference>
<dbReference type="EMBL" id="UINC01122865">
    <property type="protein sequence ID" value="SVC98945.1"/>
    <property type="molecule type" value="Genomic_DNA"/>
</dbReference>
<dbReference type="GO" id="GO:0042781">
    <property type="term" value="F:3'-tRNA processing endoribonuclease activity"/>
    <property type="evidence" value="ECO:0007669"/>
    <property type="project" value="TreeGrafter"/>
</dbReference>
<dbReference type="InterPro" id="IPR014721">
    <property type="entry name" value="Ribsml_uS5_D2-typ_fold_subgr"/>
</dbReference>
<evidence type="ECO:0000256" key="3">
    <source>
        <dbReference type="ARBA" id="ARBA00022759"/>
    </source>
</evidence>
<keyword evidence="5" id="KW-0694">RNA-binding</keyword>
<protein>
    <submittedName>
        <fullName evidence="6">Uncharacterized protein</fullName>
    </submittedName>
</protein>
<reference evidence="6" key="1">
    <citation type="submission" date="2018-05" db="EMBL/GenBank/DDBJ databases">
        <authorList>
            <person name="Lanie J.A."/>
            <person name="Ng W.-L."/>
            <person name="Kazmierczak K.M."/>
            <person name="Andrzejewski T.M."/>
            <person name="Davidsen T.M."/>
            <person name="Wayne K.J."/>
            <person name="Tettelin H."/>
            <person name="Glass J.I."/>
            <person name="Rusch D."/>
            <person name="Podicherti R."/>
            <person name="Tsui H.-C.T."/>
            <person name="Winkler M.E."/>
        </authorList>
    </citation>
    <scope>NUCLEOTIDE SEQUENCE</scope>
</reference>
<dbReference type="GO" id="GO:0030677">
    <property type="term" value="C:ribonuclease P complex"/>
    <property type="evidence" value="ECO:0007669"/>
    <property type="project" value="TreeGrafter"/>
</dbReference>